<evidence type="ECO:0000256" key="2">
    <source>
        <dbReference type="ARBA" id="ARBA00023015"/>
    </source>
</evidence>
<dbReference type="GO" id="GO:0006352">
    <property type="term" value="P:DNA-templated transcription initiation"/>
    <property type="evidence" value="ECO:0007669"/>
    <property type="project" value="InterPro"/>
</dbReference>
<dbReference type="EMBL" id="FNDU01000003">
    <property type="protein sequence ID" value="SDH87366.1"/>
    <property type="molecule type" value="Genomic_DNA"/>
</dbReference>
<dbReference type="Pfam" id="PF04542">
    <property type="entry name" value="Sigma70_r2"/>
    <property type="match status" value="1"/>
</dbReference>
<dbReference type="InterPro" id="IPR014284">
    <property type="entry name" value="RNA_pol_sigma-70_dom"/>
</dbReference>
<dbReference type="InterPro" id="IPR013324">
    <property type="entry name" value="RNA_pol_sigma_r3/r4-like"/>
</dbReference>
<dbReference type="NCBIfam" id="TIGR02937">
    <property type="entry name" value="sigma70-ECF"/>
    <property type="match status" value="1"/>
</dbReference>
<dbReference type="Gene3D" id="1.10.1740.10">
    <property type="match status" value="1"/>
</dbReference>
<dbReference type="PANTHER" id="PTHR43133:SF60">
    <property type="entry name" value="RNA POLYMERASE SIGMA FACTOR SIGV"/>
    <property type="match status" value="1"/>
</dbReference>
<accession>A0A1G8FZF8</accession>
<dbReference type="InterPro" id="IPR013249">
    <property type="entry name" value="RNA_pol_sigma70_r4_t2"/>
</dbReference>
<dbReference type="InterPro" id="IPR013325">
    <property type="entry name" value="RNA_pol_sigma_r2"/>
</dbReference>
<dbReference type="Gene3D" id="1.10.10.10">
    <property type="entry name" value="Winged helix-like DNA-binding domain superfamily/Winged helix DNA-binding domain"/>
    <property type="match status" value="1"/>
</dbReference>
<proteinExistence type="inferred from homology"/>
<dbReference type="GO" id="GO:0006950">
    <property type="term" value="P:response to stress"/>
    <property type="evidence" value="ECO:0007669"/>
    <property type="project" value="UniProtKB-ARBA"/>
</dbReference>
<keyword evidence="3 6" id="KW-0731">Sigma factor</keyword>
<dbReference type="GO" id="GO:0003677">
    <property type="term" value="F:DNA binding"/>
    <property type="evidence" value="ECO:0007669"/>
    <property type="project" value="UniProtKB-KW"/>
</dbReference>
<evidence type="ECO:0000313" key="9">
    <source>
        <dbReference type="EMBL" id="SDH87366.1"/>
    </source>
</evidence>
<evidence type="ECO:0000256" key="1">
    <source>
        <dbReference type="ARBA" id="ARBA00010641"/>
    </source>
</evidence>
<dbReference type="SUPFAM" id="SSF88946">
    <property type="entry name" value="Sigma2 domain of RNA polymerase sigma factors"/>
    <property type="match status" value="1"/>
</dbReference>
<dbReference type="InterPro" id="IPR036388">
    <property type="entry name" value="WH-like_DNA-bd_sf"/>
</dbReference>
<dbReference type="RefSeq" id="WP_091582529.1">
    <property type="nucleotide sequence ID" value="NZ_FNDU01000003.1"/>
</dbReference>
<dbReference type="STRING" id="930129.SAMN05216352_103151"/>
<evidence type="ECO:0000259" key="7">
    <source>
        <dbReference type="Pfam" id="PF04542"/>
    </source>
</evidence>
<dbReference type="InterPro" id="IPR039425">
    <property type="entry name" value="RNA_pol_sigma-70-like"/>
</dbReference>
<evidence type="ECO:0000313" key="10">
    <source>
        <dbReference type="Proteomes" id="UP000199017"/>
    </source>
</evidence>
<dbReference type="Pfam" id="PF08281">
    <property type="entry name" value="Sigma70_r4_2"/>
    <property type="match status" value="1"/>
</dbReference>
<keyword evidence="5 6" id="KW-0804">Transcription</keyword>
<name>A0A1G8FZF8_9BACI</name>
<dbReference type="CDD" id="cd06171">
    <property type="entry name" value="Sigma70_r4"/>
    <property type="match status" value="1"/>
</dbReference>
<gene>
    <name evidence="9" type="ORF">SAMN05216352_103151</name>
</gene>
<sequence length="178" mass="20854">MISNESLELARDGNKEAFHDLVYSYYQTVQRFAYQIGVKPEDVEDVTQEVFLKVYRSLHSFAGGTFTTWLYSITLNTARDMMRKQKRQQRKIEQMKQKTSSQTYTTLNVSEDAMELHDMIRSLDEKYRVPLVLHYFHHQTYKEISHVTGTSESGVKTQVMRAKQKLKAKIEKEGVSDE</sequence>
<keyword evidence="2 6" id="KW-0805">Transcription regulation</keyword>
<evidence type="ECO:0000256" key="4">
    <source>
        <dbReference type="ARBA" id="ARBA00023125"/>
    </source>
</evidence>
<keyword evidence="4 6" id="KW-0238">DNA-binding</keyword>
<evidence type="ECO:0000256" key="3">
    <source>
        <dbReference type="ARBA" id="ARBA00023082"/>
    </source>
</evidence>
<protein>
    <recommendedName>
        <fullName evidence="6">RNA polymerase sigma factor</fullName>
    </recommendedName>
</protein>
<dbReference type="SUPFAM" id="SSF88659">
    <property type="entry name" value="Sigma3 and sigma4 domains of RNA polymerase sigma factors"/>
    <property type="match status" value="1"/>
</dbReference>
<comment type="similarity">
    <text evidence="1 6">Belongs to the sigma-70 factor family. ECF subfamily.</text>
</comment>
<evidence type="ECO:0000256" key="6">
    <source>
        <dbReference type="RuleBase" id="RU000716"/>
    </source>
</evidence>
<keyword evidence="10" id="KW-1185">Reference proteome</keyword>
<evidence type="ECO:0000256" key="5">
    <source>
        <dbReference type="ARBA" id="ARBA00023163"/>
    </source>
</evidence>
<reference evidence="9 10" key="1">
    <citation type="submission" date="2016-10" db="EMBL/GenBank/DDBJ databases">
        <authorList>
            <person name="de Groot N.N."/>
        </authorList>
    </citation>
    <scope>NUCLEOTIDE SEQUENCE [LARGE SCALE GENOMIC DNA]</scope>
    <source>
        <strain evidence="10">P4B,CCM 7963,CECT 7998,DSM 25260,IBRC-M 10614,KCTC 13821</strain>
    </source>
</reference>
<dbReference type="GO" id="GO:0016987">
    <property type="term" value="F:sigma factor activity"/>
    <property type="evidence" value="ECO:0007669"/>
    <property type="project" value="UniProtKB-KW"/>
</dbReference>
<evidence type="ECO:0000259" key="8">
    <source>
        <dbReference type="Pfam" id="PF08281"/>
    </source>
</evidence>
<organism evidence="9 10">
    <name type="scientific">Alteribacillus bidgolensis</name>
    <dbReference type="NCBI Taxonomy" id="930129"/>
    <lineage>
        <taxon>Bacteria</taxon>
        <taxon>Bacillati</taxon>
        <taxon>Bacillota</taxon>
        <taxon>Bacilli</taxon>
        <taxon>Bacillales</taxon>
        <taxon>Bacillaceae</taxon>
        <taxon>Alteribacillus</taxon>
    </lineage>
</organism>
<dbReference type="OrthoDB" id="9784984at2"/>
<dbReference type="InterPro" id="IPR000838">
    <property type="entry name" value="RNA_pol_sigma70_ECF_CS"/>
</dbReference>
<dbReference type="InterPro" id="IPR007627">
    <property type="entry name" value="RNA_pol_sigma70_r2"/>
</dbReference>
<feature type="domain" description="RNA polymerase sigma-70 region 2" evidence="7">
    <location>
        <begin position="22"/>
        <end position="87"/>
    </location>
</feature>
<dbReference type="Proteomes" id="UP000199017">
    <property type="component" value="Unassembled WGS sequence"/>
</dbReference>
<dbReference type="AlphaFoldDB" id="A0A1G8FZF8"/>
<dbReference type="PANTHER" id="PTHR43133">
    <property type="entry name" value="RNA POLYMERASE ECF-TYPE SIGMA FACTO"/>
    <property type="match status" value="1"/>
</dbReference>
<dbReference type="PROSITE" id="PS01063">
    <property type="entry name" value="SIGMA70_ECF"/>
    <property type="match status" value="1"/>
</dbReference>
<feature type="domain" description="RNA polymerase sigma factor 70 region 4 type 2" evidence="8">
    <location>
        <begin position="114"/>
        <end position="166"/>
    </location>
</feature>